<keyword evidence="3 7" id="KW-0808">Transferase</keyword>
<dbReference type="CDD" id="cd00751">
    <property type="entry name" value="thiolase"/>
    <property type="match status" value="1"/>
</dbReference>
<dbReference type="Pfam" id="PF00108">
    <property type="entry name" value="Thiolase_N"/>
    <property type="match status" value="1"/>
</dbReference>
<dbReference type="OrthoDB" id="9764892at2"/>
<dbReference type="Gene3D" id="3.40.47.10">
    <property type="match status" value="2"/>
</dbReference>
<dbReference type="Pfam" id="PF02803">
    <property type="entry name" value="Thiolase_C"/>
    <property type="match status" value="1"/>
</dbReference>
<feature type="active site" description="Proton acceptor" evidence="6">
    <location>
        <position position="341"/>
    </location>
</feature>
<dbReference type="InterPro" id="IPR016039">
    <property type="entry name" value="Thiolase-like"/>
</dbReference>
<comment type="similarity">
    <text evidence="2 7">Belongs to the thiolase-like superfamily. Thiolase family.</text>
</comment>
<sequence>MQQAVVIDAVRTPVGRASADQGYYRDVRAEDLSADIIKALVERTGIDRNLIEDVKWGCVQQQGEQAFDIGRIAALMADLPIETGGVTINRNCASSLQAINDCAMSIRSECEDIQIAGGVEHMDHVGMNDGYNPCPGLFRKYTEAMMNMGMTAEYMASKYRISREKQDAYACRSHELAAKATDSGQFESEIIPTWGRDSDGRKVLLNGDQCIRRETNLEALAALRPVFNPAGGSVTAGNSSPTNVGSVAMLIMSEQKAQELGLKPMAKIRAMAVAGVDPVEMGIGPVPAVHKVLKRAGLTLDDIDAIELNEAFAVQVLSCLKMLGIDETKVNTRGGAVAIGHPLGASGARIATTLLHRMRDEGAKYGIATMCVGQGQGVATVFEAMDN</sequence>
<dbReference type="PROSITE" id="PS00099">
    <property type="entry name" value="THIOLASE_3"/>
    <property type="match status" value="1"/>
</dbReference>
<evidence type="ECO:0000256" key="6">
    <source>
        <dbReference type="PIRSR" id="PIRSR000429-1"/>
    </source>
</evidence>
<feature type="active site" description="Acyl-thioester intermediate" evidence="6">
    <location>
        <position position="92"/>
    </location>
</feature>
<dbReference type="InterPro" id="IPR020616">
    <property type="entry name" value="Thiolase_N"/>
</dbReference>
<dbReference type="PIRSF" id="PIRSF000429">
    <property type="entry name" value="Ac-CoA_Ac_transf"/>
    <property type="match status" value="1"/>
</dbReference>
<evidence type="ECO:0000256" key="3">
    <source>
        <dbReference type="ARBA" id="ARBA00022679"/>
    </source>
</evidence>
<dbReference type="GO" id="GO:0003988">
    <property type="term" value="F:acetyl-CoA C-acyltransferase activity"/>
    <property type="evidence" value="ECO:0007669"/>
    <property type="project" value="UniProtKB-EC"/>
</dbReference>
<evidence type="ECO:0000256" key="2">
    <source>
        <dbReference type="ARBA" id="ARBA00010982"/>
    </source>
</evidence>
<feature type="active site" description="Proton acceptor" evidence="6">
    <location>
        <position position="371"/>
    </location>
</feature>
<dbReference type="RefSeq" id="WP_146371784.1">
    <property type="nucleotide sequence ID" value="NZ_SJPP01000001.1"/>
</dbReference>
<dbReference type="InterPro" id="IPR020610">
    <property type="entry name" value="Thiolase_AS"/>
</dbReference>
<dbReference type="GO" id="GO:0010124">
    <property type="term" value="P:phenylacetate catabolic process"/>
    <property type="evidence" value="ECO:0007669"/>
    <property type="project" value="TreeGrafter"/>
</dbReference>
<dbReference type="SUPFAM" id="SSF53901">
    <property type="entry name" value="Thiolase-like"/>
    <property type="match status" value="2"/>
</dbReference>
<dbReference type="InterPro" id="IPR020615">
    <property type="entry name" value="Thiolase_acyl_enz_int_AS"/>
</dbReference>
<evidence type="ECO:0000313" key="10">
    <source>
        <dbReference type="EMBL" id="TWU14483.1"/>
    </source>
</evidence>
<evidence type="ECO:0000256" key="4">
    <source>
        <dbReference type="ARBA" id="ARBA00023315"/>
    </source>
</evidence>
<comment type="pathway">
    <text evidence="1">Lipid metabolism.</text>
</comment>
<accession>A0A5C6BQK5</accession>
<dbReference type="InterPro" id="IPR050215">
    <property type="entry name" value="Thiolase-like_sf_Thiolase"/>
</dbReference>
<dbReference type="NCBIfam" id="TIGR01930">
    <property type="entry name" value="AcCoA-C-Actrans"/>
    <property type="match status" value="1"/>
</dbReference>
<dbReference type="Proteomes" id="UP000320735">
    <property type="component" value="Unassembled WGS sequence"/>
</dbReference>
<dbReference type="GO" id="GO:0006635">
    <property type="term" value="P:fatty acid beta-oxidation"/>
    <property type="evidence" value="ECO:0007669"/>
    <property type="project" value="TreeGrafter"/>
</dbReference>
<keyword evidence="4 7" id="KW-0012">Acyltransferase</keyword>
<dbReference type="FunFam" id="3.40.47.10:FF:000010">
    <property type="entry name" value="Acetyl-CoA acetyltransferase (Thiolase)"/>
    <property type="match status" value="1"/>
</dbReference>
<dbReference type="PANTHER" id="PTHR43853:SF11">
    <property type="entry name" value="3-KETOACYL-COA THIOLASE FADA"/>
    <property type="match status" value="1"/>
</dbReference>
<name>A0A5C6BQK5_9PLAN</name>
<proteinExistence type="inferred from homology"/>
<evidence type="ECO:0000256" key="1">
    <source>
        <dbReference type="ARBA" id="ARBA00005189"/>
    </source>
</evidence>
<dbReference type="EMBL" id="SJPP01000001">
    <property type="protein sequence ID" value="TWU14483.1"/>
    <property type="molecule type" value="Genomic_DNA"/>
</dbReference>
<feature type="domain" description="Thiolase N-terminal" evidence="8">
    <location>
        <begin position="5"/>
        <end position="255"/>
    </location>
</feature>
<protein>
    <recommendedName>
        <fullName evidence="5">acetyl-CoA C-acyltransferase</fullName>
        <ecNumber evidence="5">2.3.1.16</ecNumber>
    </recommendedName>
</protein>
<organism evidence="10 11">
    <name type="scientific">Symmachiella macrocystis</name>
    <dbReference type="NCBI Taxonomy" id="2527985"/>
    <lineage>
        <taxon>Bacteria</taxon>
        <taxon>Pseudomonadati</taxon>
        <taxon>Planctomycetota</taxon>
        <taxon>Planctomycetia</taxon>
        <taxon>Planctomycetales</taxon>
        <taxon>Planctomycetaceae</taxon>
        <taxon>Symmachiella</taxon>
    </lineage>
</organism>
<dbReference type="GO" id="GO:0005737">
    <property type="term" value="C:cytoplasm"/>
    <property type="evidence" value="ECO:0007669"/>
    <property type="project" value="UniProtKB-ARBA"/>
</dbReference>
<evidence type="ECO:0000256" key="7">
    <source>
        <dbReference type="RuleBase" id="RU003557"/>
    </source>
</evidence>
<evidence type="ECO:0000256" key="5">
    <source>
        <dbReference type="ARBA" id="ARBA00024073"/>
    </source>
</evidence>
<dbReference type="AlphaFoldDB" id="A0A5C6BQK5"/>
<dbReference type="InterPro" id="IPR020613">
    <property type="entry name" value="Thiolase_CS"/>
</dbReference>
<dbReference type="InterPro" id="IPR020617">
    <property type="entry name" value="Thiolase_C"/>
</dbReference>
<reference evidence="10 11" key="1">
    <citation type="submission" date="2019-02" db="EMBL/GenBank/DDBJ databases">
        <title>Deep-cultivation of Planctomycetes and their phenomic and genomic characterization uncovers novel biology.</title>
        <authorList>
            <person name="Wiegand S."/>
            <person name="Jogler M."/>
            <person name="Boedeker C."/>
            <person name="Pinto D."/>
            <person name="Vollmers J."/>
            <person name="Rivas-Marin E."/>
            <person name="Kohn T."/>
            <person name="Peeters S.H."/>
            <person name="Heuer A."/>
            <person name="Rast P."/>
            <person name="Oberbeckmann S."/>
            <person name="Bunk B."/>
            <person name="Jeske O."/>
            <person name="Meyerdierks A."/>
            <person name="Storesund J.E."/>
            <person name="Kallscheuer N."/>
            <person name="Luecker S."/>
            <person name="Lage O.M."/>
            <person name="Pohl T."/>
            <person name="Merkel B.J."/>
            <person name="Hornburger P."/>
            <person name="Mueller R.-W."/>
            <person name="Bruemmer F."/>
            <person name="Labrenz M."/>
            <person name="Spormann A.M."/>
            <person name="Op Den Camp H."/>
            <person name="Overmann J."/>
            <person name="Amann R."/>
            <person name="Jetten M.S.M."/>
            <person name="Mascher T."/>
            <person name="Medema M.H."/>
            <person name="Devos D.P."/>
            <person name="Kaster A.-K."/>
            <person name="Ovreas L."/>
            <person name="Rohde M."/>
            <person name="Galperin M.Y."/>
            <person name="Jogler C."/>
        </authorList>
    </citation>
    <scope>NUCLEOTIDE SEQUENCE [LARGE SCALE GENOMIC DNA]</scope>
    <source>
        <strain evidence="10 11">CA54</strain>
    </source>
</reference>
<evidence type="ECO:0000313" key="11">
    <source>
        <dbReference type="Proteomes" id="UP000320735"/>
    </source>
</evidence>
<keyword evidence="11" id="KW-1185">Reference proteome</keyword>
<evidence type="ECO:0000259" key="9">
    <source>
        <dbReference type="Pfam" id="PF02803"/>
    </source>
</evidence>
<gene>
    <name evidence="10" type="primary">fadA</name>
    <name evidence="10" type="ORF">CA54_33300</name>
</gene>
<comment type="caution">
    <text evidence="10">The sequence shown here is derived from an EMBL/GenBank/DDBJ whole genome shotgun (WGS) entry which is preliminary data.</text>
</comment>
<feature type="domain" description="Thiolase C-terminal" evidence="9">
    <location>
        <begin position="262"/>
        <end position="383"/>
    </location>
</feature>
<dbReference type="PROSITE" id="PS00737">
    <property type="entry name" value="THIOLASE_2"/>
    <property type="match status" value="1"/>
</dbReference>
<dbReference type="EC" id="2.3.1.16" evidence="5"/>
<dbReference type="InterPro" id="IPR002155">
    <property type="entry name" value="Thiolase"/>
</dbReference>
<dbReference type="PANTHER" id="PTHR43853">
    <property type="entry name" value="3-KETOACYL-COA THIOLASE, PEROXISOMAL"/>
    <property type="match status" value="1"/>
</dbReference>
<dbReference type="PROSITE" id="PS00098">
    <property type="entry name" value="THIOLASE_1"/>
    <property type="match status" value="1"/>
</dbReference>
<evidence type="ECO:0000259" key="8">
    <source>
        <dbReference type="Pfam" id="PF00108"/>
    </source>
</evidence>